<sequence>MQKKYRLAKREHFSQVFRFGQSVANYQFVLYSRKNANIEEFRLGVSVSKKLGNAVVRNKLRRRMKEIVRHHREQIAGGYDLILIARKPVADMTYQQMEKSVLHIIRKASLWKPKKR</sequence>
<dbReference type="HAMAP" id="MF_00227">
    <property type="entry name" value="RNase_P"/>
    <property type="match status" value="1"/>
</dbReference>
<comment type="function">
    <text evidence="1 7">RNaseP catalyzes the removal of the 5'-leader sequence from pre-tRNA to produce the mature 5'-terminus. It can also cleave other RNA substrates such as 4.5S RNA. The protein component plays an auxiliary but essential role in vivo by binding to the 5'-leader sequence and broadening the substrate specificity of the ribozyme.</text>
</comment>
<dbReference type="Proteomes" id="UP001597497">
    <property type="component" value="Unassembled WGS sequence"/>
</dbReference>
<evidence type="ECO:0000256" key="5">
    <source>
        <dbReference type="ARBA" id="ARBA00022801"/>
    </source>
</evidence>
<dbReference type="GO" id="GO:0004526">
    <property type="term" value="F:ribonuclease P activity"/>
    <property type="evidence" value="ECO:0007669"/>
    <property type="project" value="UniProtKB-EC"/>
</dbReference>
<dbReference type="Gene3D" id="3.30.230.10">
    <property type="match status" value="1"/>
</dbReference>
<evidence type="ECO:0000256" key="1">
    <source>
        <dbReference type="ARBA" id="ARBA00002663"/>
    </source>
</evidence>
<dbReference type="InterPro" id="IPR014721">
    <property type="entry name" value="Ribsml_uS5_D2-typ_fold_subgr"/>
</dbReference>
<keyword evidence="10" id="KW-1185">Reference proteome</keyword>
<dbReference type="EC" id="3.1.26.5" evidence="7 8"/>
<dbReference type="RefSeq" id="WP_379929742.1">
    <property type="nucleotide sequence ID" value="NZ_JBHUMM010000025.1"/>
</dbReference>
<gene>
    <name evidence="7 9" type="primary">rnpA</name>
    <name evidence="9" type="ORF">ACFSUC_11445</name>
</gene>
<dbReference type="SUPFAM" id="SSF54211">
    <property type="entry name" value="Ribosomal protein S5 domain 2-like"/>
    <property type="match status" value="1"/>
</dbReference>
<evidence type="ECO:0000313" key="10">
    <source>
        <dbReference type="Proteomes" id="UP001597497"/>
    </source>
</evidence>
<evidence type="ECO:0000256" key="8">
    <source>
        <dbReference type="NCBIfam" id="TIGR00188"/>
    </source>
</evidence>
<evidence type="ECO:0000256" key="6">
    <source>
        <dbReference type="ARBA" id="ARBA00022884"/>
    </source>
</evidence>
<comment type="similarity">
    <text evidence="7">Belongs to the RnpA family.</text>
</comment>
<evidence type="ECO:0000256" key="4">
    <source>
        <dbReference type="ARBA" id="ARBA00022759"/>
    </source>
</evidence>
<dbReference type="InterPro" id="IPR020568">
    <property type="entry name" value="Ribosomal_Su5_D2-typ_SF"/>
</dbReference>
<name>A0ABW5RBP1_9BACL</name>
<keyword evidence="6 7" id="KW-0694">RNA-binding</keyword>
<dbReference type="PANTHER" id="PTHR33992:SF1">
    <property type="entry name" value="RIBONUCLEASE P PROTEIN COMPONENT"/>
    <property type="match status" value="1"/>
</dbReference>
<reference evidence="10" key="1">
    <citation type="journal article" date="2019" name="Int. J. Syst. Evol. Microbiol.">
        <title>The Global Catalogue of Microorganisms (GCM) 10K type strain sequencing project: providing services to taxonomists for standard genome sequencing and annotation.</title>
        <authorList>
            <consortium name="The Broad Institute Genomics Platform"/>
            <consortium name="The Broad Institute Genome Sequencing Center for Infectious Disease"/>
            <person name="Wu L."/>
            <person name="Ma J."/>
        </authorList>
    </citation>
    <scope>NUCLEOTIDE SEQUENCE [LARGE SCALE GENOMIC DNA]</scope>
    <source>
        <strain evidence="10">KCTC 33676</strain>
    </source>
</reference>
<keyword evidence="2 7" id="KW-0819">tRNA processing</keyword>
<evidence type="ECO:0000313" key="9">
    <source>
        <dbReference type="EMBL" id="MFD2672214.1"/>
    </source>
</evidence>
<evidence type="ECO:0000256" key="2">
    <source>
        <dbReference type="ARBA" id="ARBA00022694"/>
    </source>
</evidence>
<dbReference type="PANTHER" id="PTHR33992">
    <property type="entry name" value="RIBONUCLEASE P PROTEIN COMPONENT"/>
    <property type="match status" value="1"/>
</dbReference>
<keyword evidence="5 7" id="KW-0378">Hydrolase</keyword>
<evidence type="ECO:0000256" key="7">
    <source>
        <dbReference type="HAMAP-Rule" id="MF_00227"/>
    </source>
</evidence>
<comment type="subunit">
    <text evidence="7">Consists of a catalytic RNA component (M1 or rnpB) and a protein subunit.</text>
</comment>
<proteinExistence type="inferred from homology"/>
<dbReference type="InterPro" id="IPR020539">
    <property type="entry name" value="RNase_P_CS"/>
</dbReference>
<accession>A0ABW5RBP1</accession>
<comment type="caution">
    <text evidence="9">The sequence shown here is derived from an EMBL/GenBank/DDBJ whole genome shotgun (WGS) entry which is preliminary data.</text>
</comment>
<organism evidence="9 10">
    <name type="scientific">Marinicrinis sediminis</name>
    <dbReference type="NCBI Taxonomy" id="1652465"/>
    <lineage>
        <taxon>Bacteria</taxon>
        <taxon>Bacillati</taxon>
        <taxon>Bacillota</taxon>
        <taxon>Bacilli</taxon>
        <taxon>Bacillales</taxon>
        <taxon>Paenibacillaceae</taxon>
    </lineage>
</organism>
<comment type="catalytic activity">
    <reaction evidence="7">
        <text>Endonucleolytic cleavage of RNA, removing 5'-extranucleotides from tRNA precursor.</text>
        <dbReference type="EC" id="3.1.26.5"/>
    </reaction>
</comment>
<dbReference type="NCBIfam" id="TIGR00188">
    <property type="entry name" value="rnpA"/>
    <property type="match status" value="1"/>
</dbReference>
<dbReference type="Pfam" id="PF00825">
    <property type="entry name" value="Ribonuclease_P"/>
    <property type="match status" value="1"/>
</dbReference>
<keyword evidence="3 7" id="KW-0540">Nuclease</keyword>
<keyword evidence="4 7" id="KW-0255">Endonuclease</keyword>
<protein>
    <recommendedName>
        <fullName evidence="7 8">Ribonuclease P protein component</fullName>
        <shortName evidence="7">RNase P protein</shortName>
        <shortName evidence="7">RNaseP protein</shortName>
        <ecNumber evidence="7 8">3.1.26.5</ecNumber>
    </recommendedName>
    <alternativeName>
        <fullName evidence="7">Protein C5</fullName>
    </alternativeName>
</protein>
<dbReference type="PROSITE" id="PS00648">
    <property type="entry name" value="RIBONUCLEASE_P"/>
    <property type="match status" value="1"/>
</dbReference>
<dbReference type="InterPro" id="IPR000100">
    <property type="entry name" value="RNase_P"/>
</dbReference>
<dbReference type="EMBL" id="JBHUMM010000025">
    <property type="protein sequence ID" value="MFD2672214.1"/>
    <property type="molecule type" value="Genomic_DNA"/>
</dbReference>
<evidence type="ECO:0000256" key="3">
    <source>
        <dbReference type="ARBA" id="ARBA00022722"/>
    </source>
</evidence>